<keyword evidence="2" id="KW-1185">Reference proteome</keyword>
<reference evidence="1 2" key="1">
    <citation type="journal article" date="2016" name="Sci. Rep.">
        <title>The genome sequence of the outbreeding globe artichoke constructed de novo incorporating a phase-aware low-pass sequencing strategy of F1 progeny.</title>
        <authorList>
            <person name="Scaglione D."/>
            <person name="Reyes-Chin-Wo S."/>
            <person name="Acquadro A."/>
            <person name="Froenicke L."/>
            <person name="Portis E."/>
            <person name="Beitel C."/>
            <person name="Tirone M."/>
            <person name="Mauro R."/>
            <person name="Lo Monaco A."/>
            <person name="Mauromicale G."/>
            <person name="Faccioli P."/>
            <person name="Cattivelli L."/>
            <person name="Rieseberg L."/>
            <person name="Michelmore R."/>
            <person name="Lanteri S."/>
        </authorList>
    </citation>
    <scope>NUCLEOTIDE SEQUENCE [LARGE SCALE GENOMIC DNA]</scope>
    <source>
        <strain evidence="1">2C</strain>
    </source>
</reference>
<gene>
    <name evidence="1" type="ORF">Ccrd_025561</name>
</gene>
<proteinExistence type="predicted"/>
<dbReference type="Gramene" id="KVH74997">
    <property type="protein sequence ID" value="KVH74997"/>
    <property type="gene ID" value="Ccrd_025561"/>
</dbReference>
<sequence length="105" mass="12199">MDFVRKGWRNERVIDMHPLERGHVILVLNGDPPAHTNKVQEVIGMMEMELEDNAWLLRLKRTLGILKMPKMATTQTLEDNAWLLHLKRTLGILKMPKMATTQTLE</sequence>
<name>A0A124S6I1_CYNCS</name>
<dbReference type="STRING" id="59895.A0A124S6I1"/>
<protein>
    <submittedName>
        <fullName evidence="1">Uncharacterized protein</fullName>
    </submittedName>
</protein>
<accession>A0A124S6I1</accession>
<evidence type="ECO:0000313" key="2">
    <source>
        <dbReference type="Proteomes" id="UP000243975"/>
    </source>
</evidence>
<dbReference type="EMBL" id="LEKV01006518">
    <property type="protein sequence ID" value="KVH74997.1"/>
    <property type="molecule type" value="Genomic_DNA"/>
</dbReference>
<evidence type="ECO:0000313" key="1">
    <source>
        <dbReference type="EMBL" id="KVH74997.1"/>
    </source>
</evidence>
<dbReference type="Proteomes" id="UP000243975">
    <property type="component" value="Unassembled WGS sequence"/>
</dbReference>
<comment type="caution">
    <text evidence="1">The sequence shown here is derived from an EMBL/GenBank/DDBJ whole genome shotgun (WGS) entry which is preliminary data.</text>
</comment>
<organism evidence="1 2">
    <name type="scientific">Cynara cardunculus var. scolymus</name>
    <name type="common">Globe artichoke</name>
    <name type="synonym">Cynara scolymus</name>
    <dbReference type="NCBI Taxonomy" id="59895"/>
    <lineage>
        <taxon>Eukaryota</taxon>
        <taxon>Viridiplantae</taxon>
        <taxon>Streptophyta</taxon>
        <taxon>Embryophyta</taxon>
        <taxon>Tracheophyta</taxon>
        <taxon>Spermatophyta</taxon>
        <taxon>Magnoliopsida</taxon>
        <taxon>eudicotyledons</taxon>
        <taxon>Gunneridae</taxon>
        <taxon>Pentapetalae</taxon>
        <taxon>asterids</taxon>
        <taxon>campanulids</taxon>
        <taxon>Asterales</taxon>
        <taxon>Asteraceae</taxon>
        <taxon>Carduoideae</taxon>
        <taxon>Cardueae</taxon>
        <taxon>Carduinae</taxon>
        <taxon>Cynara</taxon>
    </lineage>
</organism>
<dbReference type="AlphaFoldDB" id="A0A124S6I1"/>